<organism evidence="2 3">
    <name type="scientific">Mycena metata</name>
    <dbReference type="NCBI Taxonomy" id="1033252"/>
    <lineage>
        <taxon>Eukaryota</taxon>
        <taxon>Fungi</taxon>
        <taxon>Dikarya</taxon>
        <taxon>Basidiomycota</taxon>
        <taxon>Agaricomycotina</taxon>
        <taxon>Agaricomycetes</taxon>
        <taxon>Agaricomycetidae</taxon>
        <taxon>Agaricales</taxon>
        <taxon>Marasmiineae</taxon>
        <taxon>Mycenaceae</taxon>
        <taxon>Mycena</taxon>
    </lineage>
</organism>
<evidence type="ECO:0000313" key="2">
    <source>
        <dbReference type="EMBL" id="KAJ7746053.1"/>
    </source>
</evidence>
<dbReference type="Proteomes" id="UP001215598">
    <property type="component" value="Unassembled WGS sequence"/>
</dbReference>
<evidence type="ECO:0000256" key="1">
    <source>
        <dbReference type="SAM" id="MobiDB-lite"/>
    </source>
</evidence>
<feature type="compositionally biased region" description="Low complexity" evidence="1">
    <location>
        <begin position="194"/>
        <end position="204"/>
    </location>
</feature>
<proteinExistence type="predicted"/>
<accession>A0AAD7ILU1</accession>
<keyword evidence="3" id="KW-1185">Reference proteome</keyword>
<name>A0AAD7ILU1_9AGAR</name>
<protein>
    <submittedName>
        <fullName evidence="2">Uncharacterized protein</fullName>
    </submittedName>
</protein>
<dbReference type="EMBL" id="JARKIB010000081">
    <property type="protein sequence ID" value="KAJ7746053.1"/>
    <property type="molecule type" value="Genomic_DNA"/>
</dbReference>
<evidence type="ECO:0000313" key="3">
    <source>
        <dbReference type="Proteomes" id="UP001215598"/>
    </source>
</evidence>
<gene>
    <name evidence="2" type="ORF">B0H16DRAFT_968035</name>
</gene>
<feature type="compositionally biased region" description="Basic and acidic residues" evidence="1">
    <location>
        <begin position="205"/>
        <end position="216"/>
    </location>
</feature>
<dbReference type="AlphaFoldDB" id="A0AAD7ILU1"/>
<feature type="region of interest" description="Disordered" evidence="1">
    <location>
        <begin position="187"/>
        <end position="222"/>
    </location>
</feature>
<feature type="region of interest" description="Disordered" evidence="1">
    <location>
        <begin position="1"/>
        <end position="20"/>
    </location>
</feature>
<sequence>MNPSAASTGGHSAGRAPGFSTRRLRWAAPLPSILPLDGMGTGGRRAERPHRARLRRSSWRKNTGLPIGITLSSSSAPSPHPEVRFCARVRADDGSAYLDRHHQLHQHRLACNRRLAHPTRDEARICGAMYLWCGVIIHLPLLQKNIQGRLLRFVDAGAGVGCFEIQGMLPRQTAPRTPTPYLRRRVHPFDLSRGNSGNANANGGKLREQREQREQNPDIPSG</sequence>
<reference evidence="2" key="1">
    <citation type="submission" date="2023-03" db="EMBL/GenBank/DDBJ databases">
        <title>Massive genome expansion in bonnet fungi (Mycena s.s.) driven by repeated elements and novel gene families across ecological guilds.</title>
        <authorList>
            <consortium name="Lawrence Berkeley National Laboratory"/>
            <person name="Harder C.B."/>
            <person name="Miyauchi S."/>
            <person name="Viragh M."/>
            <person name="Kuo A."/>
            <person name="Thoen E."/>
            <person name="Andreopoulos B."/>
            <person name="Lu D."/>
            <person name="Skrede I."/>
            <person name="Drula E."/>
            <person name="Henrissat B."/>
            <person name="Morin E."/>
            <person name="Kohler A."/>
            <person name="Barry K."/>
            <person name="LaButti K."/>
            <person name="Morin E."/>
            <person name="Salamov A."/>
            <person name="Lipzen A."/>
            <person name="Mereny Z."/>
            <person name="Hegedus B."/>
            <person name="Baldrian P."/>
            <person name="Stursova M."/>
            <person name="Weitz H."/>
            <person name="Taylor A."/>
            <person name="Grigoriev I.V."/>
            <person name="Nagy L.G."/>
            <person name="Martin F."/>
            <person name="Kauserud H."/>
        </authorList>
    </citation>
    <scope>NUCLEOTIDE SEQUENCE</scope>
    <source>
        <strain evidence="2">CBHHK182m</strain>
    </source>
</reference>
<feature type="compositionally biased region" description="Polar residues" evidence="1">
    <location>
        <begin position="1"/>
        <end position="10"/>
    </location>
</feature>
<comment type="caution">
    <text evidence="2">The sequence shown here is derived from an EMBL/GenBank/DDBJ whole genome shotgun (WGS) entry which is preliminary data.</text>
</comment>
<feature type="compositionally biased region" description="Basic residues" evidence="1">
    <location>
        <begin position="47"/>
        <end position="56"/>
    </location>
</feature>
<feature type="region of interest" description="Disordered" evidence="1">
    <location>
        <begin position="37"/>
        <end position="56"/>
    </location>
</feature>